<dbReference type="SUPFAM" id="SSF52540">
    <property type="entry name" value="P-loop containing nucleoside triphosphate hydrolases"/>
    <property type="match status" value="1"/>
</dbReference>
<evidence type="ECO:0000313" key="1">
    <source>
        <dbReference type="EMBL" id="MCQ6958128.1"/>
    </source>
</evidence>
<dbReference type="NCBIfam" id="NF004861">
    <property type="entry name" value="PRK06217.1"/>
    <property type="match status" value="1"/>
</dbReference>
<evidence type="ECO:0000313" key="2">
    <source>
        <dbReference type="Proteomes" id="UP001204376"/>
    </source>
</evidence>
<dbReference type="PANTHER" id="PTHR37816">
    <property type="entry name" value="YALI0E33011P"/>
    <property type="match status" value="1"/>
</dbReference>
<accession>A0ABT1T0J4</accession>
<dbReference type="InterPro" id="IPR027417">
    <property type="entry name" value="P-loop_NTPase"/>
</dbReference>
<gene>
    <name evidence="1" type="ORF">NPE20_09175</name>
</gene>
<keyword evidence="1" id="KW-0808">Transferase</keyword>
<name>A0ABT1T0J4_9SPHI</name>
<reference evidence="1 2" key="1">
    <citation type="submission" date="2022-07" db="EMBL/GenBank/DDBJ databases">
        <title>Mucilaginibacter sp. JC4.</title>
        <authorList>
            <person name="Le V."/>
            <person name="Ko S.-R."/>
            <person name="Ahn C.-Y."/>
            <person name="Oh H.-M."/>
        </authorList>
    </citation>
    <scope>NUCLEOTIDE SEQUENCE [LARGE SCALE GENOMIC DNA]</scope>
    <source>
        <strain evidence="1 2">JC4</strain>
    </source>
</reference>
<keyword evidence="1" id="KW-0418">Kinase</keyword>
<sequence length="179" mass="20585">MKIHIMGASCAGSTTLGTALAQRLGYTYLDTDKYFWQPSAIPFTVKREAGEKIAMLKSDFSANTDVIVGGSLVSWGDEWLSLFDLVVFLYIPNKVRMQRLHQREIERYGDKILTDPFRIEQYKRFKDWANGYDDNTTNGRNLKVHQLWLDKTNCLILKIEGDTSVDERIDLIIDKLQSV</sequence>
<proteinExistence type="predicted"/>
<dbReference type="Proteomes" id="UP001204376">
    <property type="component" value="Unassembled WGS sequence"/>
</dbReference>
<dbReference type="Gene3D" id="3.40.50.300">
    <property type="entry name" value="P-loop containing nucleotide triphosphate hydrolases"/>
    <property type="match status" value="1"/>
</dbReference>
<dbReference type="PANTHER" id="PTHR37816:SF2">
    <property type="entry name" value="DNA TOPOLOGY MODULATION PROTEIN FLAR-RELATED PROTEIN"/>
    <property type="match status" value="1"/>
</dbReference>
<keyword evidence="2" id="KW-1185">Reference proteome</keyword>
<dbReference type="RefSeq" id="WP_256538310.1">
    <property type="nucleotide sequence ID" value="NZ_JANHOH010000001.1"/>
</dbReference>
<organism evidence="1 2">
    <name type="scientific">Mucilaginibacter aquariorum</name>
    <dbReference type="NCBI Taxonomy" id="2967225"/>
    <lineage>
        <taxon>Bacteria</taxon>
        <taxon>Pseudomonadati</taxon>
        <taxon>Bacteroidota</taxon>
        <taxon>Sphingobacteriia</taxon>
        <taxon>Sphingobacteriales</taxon>
        <taxon>Sphingobacteriaceae</taxon>
        <taxon>Mucilaginibacter</taxon>
    </lineage>
</organism>
<dbReference type="EMBL" id="JANHOH010000001">
    <property type="protein sequence ID" value="MCQ6958128.1"/>
    <property type="molecule type" value="Genomic_DNA"/>
</dbReference>
<dbReference type="InterPro" id="IPR052922">
    <property type="entry name" value="Cytidylate_Kinase-2"/>
</dbReference>
<dbReference type="GO" id="GO:0016301">
    <property type="term" value="F:kinase activity"/>
    <property type="evidence" value="ECO:0007669"/>
    <property type="project" value="UniProtKB-KW"/>
</dbReference>
<comment type="caution">
    <text evidence="1">The sequence shown here is derived from an EMBL/GenBank/DDBJ whole genome shotgun (WGS) entry which is preliminary data.</text>
</comment>
<protein>
    <submittedName>
        <fullName evidence="1">Adenylate kinase</fullName>
    </submittedName>
</protein>